<evidence type="ECO:0000256" key="13">
    <source>
        <dbReference type="ARBA" id="ARBA00023204"/>
    </source>
</evidence>
<dbReference type="InterPro" id="IPR045028">
    <property type="entry name" value="DinG/Rad3-like"/>
</dbReference>
<dbReference type="GO" id="GO:0043139">
    <property type="term" value="F:5'-3' DNA helicase activity"/>
    <property type="evidence" value="ECO:0007669"/>
    <property type="project" value="UniProtKB-EC"/>
</dbReference>
<dbReference type="Proteomes" id="UP000095280">
    <property type="component" value="Unplaced"/>
</dbReference>
<evidence type="ECO:0000256" key="4">
    <source>
        <dbReference type="ARBA" id="ARBA00022485"/>
    </source>
</evidence>
<dbReference type="InterPro" id="IPR006554">
    <property type="entry name" value="Helicase-like_DEXD_c2"/>
</dbReference>
<dbReference type="InterPro" id="IPR006555">
    <property type="entry name" value="ATP-dep_Helicase_C"/>
</dbReference>
<name>A0A1I8GST3_9PLAT</name>
<keyword evidence="7" id="KW-0227">DNA damage</keyword>
<evidence type="ECO:0000256" key="8">
    <source>
        <dbReference type="ARBA" id="ARBA00022801"/>
    </source>
</evidence>
<dbReference type="EC" id="5.6.2.3" evidence="16"/>
<evidence type="ECO:0000256" key="5">
    <source>
        <dbReference type="ARBA" id="ARBA00022723"/>
    </source>
</evidence>
<comment type="catalytic activity">
    <reaction evidence="17">
        <text>ATP + H2O = ADP + phosphate + H(+)</text>
        <dbReference type="Rhea" id="RHEA:13065"/>
        <dbReference type="ChEBI" id="CHEBI:15377"/>
        <dbReference type="ChEBI" id="CHEBI:15378"/>
        <dbReference type="ChEBI" id="CHEBI:30616"/>
        <dbReference type="ChEBI" id="CHEBI:43474"/>
        <dbReference type="ChEBI" id="CHEBI:456216"/>
        <dbReference type="EC" id="5.6.2.3"/>
    </reaction>
</comment>
<dbReference type="GO" id="GO:0016818">
    <property type="term" value="F:hydrolase activity, acting on acid anhydrides, in phosphorus-containing anhydrides"/>
    <property type="evidence" value="ECO:0007669"/>
    <property type="project" value="InterPro"/>
</dbReference>
<keyword evidence="14" id="KW-0413">Isomerase</keyword>
<evidence type="ECO:0000256" key="19">
    <source>
        <dbReference type="SAM" id="MobiDB-lite"/>
    </source>
</evidence>
<feature type="compositionally biased region" description="Basic and acidic residues" evidence="19">
    <location>
        <begin position="914"/>
        <end position="930"/>
    </location>
</feature>
<dbReference type="GO" id="GO:0003677">
    <property type="term" value="F:DNA binding"/>
    <property type="evidence" value="ECO:0007669"/>
    <property type="project" value="InterPro"/>
</dbReference>
<protein>
    <recommendedName>
        <fullName evidence="16">DNA 5'-3' helicase</fullName>
        <ecNumber evidence="16">5.6.2.3</ecNumber>
    </recommendedName>
    <alternativeName>
        <fullName evidence="18">DNA 5'-3' helicase FANCJ</fullName>
    </alternativeName>
</protein>
<dbReference type="InterPro" id="IPR002464">
    <property type="entry name" value="DNA/RNA_helicase_DEAH_CS"/>
</dbReference>
<evidence type="ECO:0000256" key="12">
    <source>
        <dbReference type="ARBA" id="ARBA00023014"/>
    </source>
</evidence>
<dbReference type="GO" id="GO:1990918">
    <property type="term" value="P:double-strand break repair involved in meiotic recombination"/>
    <property type="evidence" value="ECO:0007669"/>
    <property type="project" value="TreeGrafter"/>
</dbReference>
<dbReference type="PROSITE" id="PS00690">
    <property type="entry name" value="DEAH_ATP_HELICASE"/>
    <property type="match status" value="1"/>
</dbReference>
<feature type="compositionally biased region" description="Low complexity" evidence="19">
    <location>
        <begin position="842"/>
        <end position="853"/>
    </location>
</feature>
<dbReference type="CDD" id="cd18788">
    <property type="entry name" value="SF2_C_XPD"/>
    <property type="match status" value="1"/>
</dbReference>
<feature type="compositionally biased region" description="Acidic residues" evidence="19">
    <location>
        <begin position="899"/>
        <end position="908"/>
    </location>
</feature>
<dbReference type="SUPFAM" id="SSF52540">
    <property type="entry name" value="P-loop containing nucleoside triphosphate hydrolases"/>
    <property type="match status" value="2"/>
</dbReference>
<evidence type="ECO:0000313" key="21">
    <source>
        <dbReference type="Proteomes" id="UP000095280"/>
    </source>
</evidence>
<evidence type="ECO:0000256" key="7">
    <source>
        <dbReference type="ARBA" id="ARBA00022763"/>
    </source>
</evidence>
<dbReference type="GO" id="GO:0051539">
    <property type="term" value="F:4 iron, 4 sulfur cluster binding"/>
    <property type="evidence" value="ECO:0007669"/>
    <property type="project" value="UniProtKB-KW"/>
</dbReference>
<keyword evidence="21" id="KW-1185">Reference proteome</keyword>
<keyword evidence="15" id="KW-0539">Nucleus</keyword>
<dbReference type="InterPro" id="IPR010614">
    <property type="entry name" value="RAD3-like_helicase_DEAD"/>
</dbReference>
<evidence type="ECO:0000256" key="11">
    <source>
        <dbReference type="ARBA" id="ARBA00023004"/>
    </source>
</evidence>
<dbReference type="InterPro" id="IPR014013">
    <property type="entry name" value="Helic_SF1/SF2_ATP-bd_DinG/Rad3"/>
</dbReference>
<dbReference type="WBParaSite" id="maker-uti_cns_0003007-snap-gene-0.4-mRNA-1">
    <property type="protein sequence ID" value="maker-uti_cns_0003007-snap-gene-0.4-mRNA-1"/>
    <property type="gene ID" value="maker-uti_cns_0003007-snap-gene-0.4"/>
</dbReference>
<feature type="region of interest" description="Disordered" evidence="19">
    <location>
        <begin position="899"/>
        <end position="940"/>
    </location>
</feature>
<keyword evidence="8" id="KW-0378">Hydrolase</keyword>
<dbReference type="PROSITE" id="PS51193">
    <property type="entry name" value="HELICASE_ATP_BIND_2"/>
    <property type="match status" value="1"/>
</dbReference>
<reference evidence="22" key="1">
    <citation type="submission" date="2016-11" db="UniProtKB">
        <authorList>
            <consortium name="WormBaseParasite"/>
        </authorList>
    </citation>
    <scope>IDENTIFICATION</scope>
</reference>
<dbReference type="SMART" id="SM00488">
    <property type="entry name" value="DEXDc2"/>
    <property type="match status" value="1"/>
</dbReference>
<comment type="similarity">
    <text evidence="3">Belongs to the DEAD box helicase family. DEAH subfamily.</text>
</comment>
<evidence type="ECO:0000256" key="2">
    <source>
        <dbReference type="ARBA" id="ARBA00004123"/>
    </source>
</evidence>
<dbReference type="Pfam" id="PF13307">
    <property type="entry name" value="Helicase_C_2"/>
    <property type="match status" value="1"/>
</dbReference>
<comment type="subcellular location">
    <subcellularLocation>
        <location evidence="2">Nucleus</location>
    </subcellularLocation>
</comment>
<evidence type="ECO:0000256" key="6">
    <source>
        <dbReference type="ARBA" id="ARBA00022741"/>
    </source>
</evidence>
<organism evidence="21 22">
    <name type="scientific">Macrostomum lignano</name>
    <dbReference type="NCBI Taxonomy" id="282301"/>
    <lineage>
        <taxon>Eukaryota</taxon>
        <taxon>Metazoa</taxon>
        <taxon>Spiralia</taxon>
        <taxon>Lophotrochozoa</taxon>
        <taxon>Platyhelminthes</taxon>
        <taxon>Rhabditophora</taxon>
        <taxon>Macrostomorpha</taxon>
        <taxon>Macrostomida</taxon>
        <taxon>Macrostomidae</taxon>
        <taxon>Macrostomum</taxon>
    </lineage>
</organism>
<keyword evidence="5" id="KW-0479">Metal-binding</keyword>
<evidence type="ECO:0000256" key="1">
    <source>
        <dbReference type="ARBA" id="ARBA00001966"/>
    </source>
</evidence>
<evidence type="ECO:0000256" key="3">
    <source>
        <dbReference type="ARBA" id="ARBA00008792"/>
    </source>
</evidence>
<dbReference type="GO" id="GO:0006289">
    <property type="term" value="P:nucleotide-excision repair"/>
    <property type="evidence" value="ECO:0007669"/>
    <property type="project" value="TreeGrafter"/>
</dbReference>
<sequence length="1498" mass="164624">MMSRVVQSCLASQCCLVESPTGSGKSLSLLCASLAWLRHFKDKNSPGNNDEEPNTKVDYEDAQDQTSIDKQTAAASIHNKNCCSDCRSHPAVQAGQQQERQPDEASMAKCNGCVCHQAALLDALESDWQQQAANKVKIPKIFFGSRTHKQIAQLVRELRKTAFADVNMTVLSSREHSCIHPKVIGNRGRSKAEHCKELLKESSCAYYTRKTSADTQQKVRQNYGLRPAWDIEDLVTALTARKDRSPCPYYVARALMDEADLIFCPYNYLIDPTIRKNMSISVKNHIVILDEAHNIEDACRDSASITITEEQLVHAKKNLDDICRDAELYSHAAPLLDTVEKLLNVMQTSASKLRAIGFNQMEHVWDAQEMLGLLRYAGIQLTEGSHVALTQHLGAVVQTIEERTAAQRGNPDGSDGDINWTAVRRKGGNKSGSARGSSAAHVTLDPITVQALEAFLLVCHFLTRDNCKFANDYRVALQKVKAVLHPLNQTGWLSKRQNQQDNPEQTLSMSFWCLNPAVAFADLGSAARCVILTSGTLSPMASFQSELGQAFPLQLEANHVIKPDQLLVCSVANGPTGRSLCANYQNSERFEFQDELGLLLASVCETVPHGVLCFMPSYTFLEKMRTRWANTGLLERLERRKELVVEPRGSNAEFEEAMRTFIARIEASKAQAAANQQQGDGCTGALLLAVCRGKMSEGIDFSDEQCRACVTVGIPFPNVRDTLVSLKRRYNDQHAKERTLLDGGQWYETQAFRALNQALGRCIRHRHDWGALLLVDERFAQRSGRYLAGLSRWVRNRATACDSFQDVKSRLAQFVTARTAAAAAASIEAPAVGAAAAATASSSGLDSPRSAPATPLPSSPAPLDSAGTPSGKRRLFGLKSSVSASPLVIEQINLISDDDAVTDDDDAGSDNQTDDCHPLEGDSKRPKLESADDNIGSSNNSSGACLRHCFACGKQGVYIGNGQLIADEDNNDPRLENSKMPAYCARLLYHCRYSPDQLEPLLSMAETAASAPPLNCFLSEADGPGVFVAWLRCKLCGVAAGSVQLAPKLDSDSACLVYLLERRCKSLGRCTRFGATPGIMSRSHRSQGTIVCFGGTRMSGCCPGCFGYQISDWAALQCGGCTADRGIVHAAQYVNLIIAQVKHVGIGVQRRSLDGHQPDPEALPANNTTLWLGDRSASDAADTATSVAVPEDVAELLLRRRLATQTPPLLLATDVLTVISHSMVPLTRQAVALFVPNRRIDALTPTKTDELKTRGCHILRPFHVRTTKDYQQASKPVALFNMLSSLSNRLGHRSVDSLHRLSLLIRQQRQQDAQSVLSAAHKFRSIFTKKILLTAFIRECAILAGLARRRAAYLLSRLLLMLLLKSRIVLLLLRRGCYVTRLTAGDWFLLLLLMTEAVGHRTRLGWLCRIRTGVLLAPQLTLTVMTDLELRIRRRVNSPCKPEARLPPDSEFFDEDVDALDAASWAPRLATLPRLPNCGRVAPLRELWCCWKLEAESS</sequence>
<evidence type="ECO:0000256" key="16">
    <source>
        <dbReference type="ARBA" id="ARBA00044969"/>
    </source>
</evidence>
<keyword evidence="9" id="KW-0347">Helicase</keyword>
<dbReference type="Pfam" id="PF06733">
    <property type="entry name" value="DEAD_2"/>
    <property type="match status" value="1"/>
</dbReference>
<keyword evidence="13" id="KW-0234">DNA repair</keyword>
<keyword evidence="12" id="KW-0411">Iron-sulfur</keyword>
<accession>A0A1I8GST3</accession>
<keyword evidence="6" id="KW-0547">Nucleotide-binding</keyword>
<dbReference type="FunFam" id="3.40.50.300:FF:000731">
    <property type="entry name" value="Fanconi anemia group J protein homolog"/>
    <property type="match status" value="1"/>
</dbReference>
<keyword evidence="11" id="KW-0408">Iron</keyword>
<evidence type="ECO:0000256" key="18">
    <source>
        <dbReference type="ARBA" id="ARBA00082714"/>
    </source>
</evidence>
<keyword evidence="10" id="KW-0067">ATP-binding</keyword>
<evidence type="ECO:0000256" key="10">
    <source>
        <dbReference type="ARBA" id="ARBA00022840"/>
    </source>
</evidence>
<keyword evidence="4" id="KW-0004">4Fe-4S</keyword>
<dbReference type="InterPro" id="IPR027417">
    <property type="entry name" value="P-loop_NTPase"/>
</dbReference>
<evidence type="ECO:0000256" key="15">
    <source>
        <dbReference type="ARBA" id="ARBA00023242"/>
    </source>
</evidence>
<dbReference type="SMART" id="SM00491">
    <property type="entry name" value="HELICc2"/>
    <property type="match status" value="1"/>
</dbReference>
<proteinExistence type="inferred from homology"/>
<evidence type="ECO:0000256" key="9">
    <source>
        <dbReference type="ARBA" id="ARBA00022806"/>
    </source>
</evidence>
<dbReference type="PANTHER" id="PTHR11472">
    <property type="entry name" value="DNA REPAIR DEAD HELICASE RAD3/XP-D SUBFAMILY MEMBER"/>
    <property type="match status" value="1"/>
</dbReference>
<dbReference type="GO" id="GO:0005634">
    <property type="term" value="C:nucleus"/>
    <property type="evidence" value="ECO:0007669"/>
    <property type="project" value="UniProtKB-SubCell"/>
</dbReference>
<dbReference type="Gene3D" id="3.40.50.300">
    <property type="entry name" value="P-loop containing nucleotide triphosphate hydrolases"/>
    <property type="match status" value="2"/>
</dbReference>
<evidence type="ECO:0000313" key="22">
    <source>
        <dbReference type="WBParaSite" id="maker-uti_cns_0003007-snap-gene-0.4-mRNA-1"/>
    </source>
</evidence>
<dbReference type="GO" id="GO:0005524">
    <property type="term" value="F:ATP binding"/>
    <property type="evidence" value="ECO:0007669"/>
    <property type="project" value="UniProtKB-KW"/>
</dbReference>
<evidence type="ECO:0000256" key="14">
    <source>
        <dbReference type="ARBA" id="ARBA00023235"/>
    </source>
</evidence>
<dbReference type="PANTHER" id="PTHR11472:SF47">
    <property type="entry name" value="FANCONI ANEMIA GROUP J PROTEIN"/>
    <property type="match status" value="1"/>
</dbReference>
<evidence type="ECO:0000259" key="20">
    <source>
        <dbReference type="PROSITE" id="PS51193"/>
    </source>
</evidence>
<comment type="cofactor">
    <cofactor evidence="1">
        <name>[4Fe-4S] cluster</name>
        <dbReference type="ChEBI" id="CHEBI:49883"/>
    </cofactor>
</comment>
<dbReference type="GO" id="GO:0046872">
    <property type="term" value="F:metal ion binding"/>
    <property type="evidence" value="ECO:0007669"/>
    <property type="project" value="UniProtKB-KW"/>
</dbReference>
<feature type="region of interest" description="Disordered" evidence="19">
    <location>
        <begin position="842"/>
        <end position="874"/>
    </location>
</feature>
<evidence type="ECO:0000256" key="17">
    <source>
        <dbReference type="ARBA" id="ARBA00048954"/>
    </source>
</evidence>
<feature type="domain" description="Helicase ATP-binding" evidence="20">
    <location>
        <begin position="1"/>
        <end position="352"/>
    </location>
</feature>